<feature type="domain" description="HTH cro/C1-type" evidence="2">
    <location>
        <begin position="10"/>
        <end position="63"/>
    </location>
</feature>
<dbReference type="Pfam" id="PF01381">
    <property type="entry name" value="HTH_3"/>
    <property type="match status" value="1"/>
</dbReference>
<keyword evidence="1" id="KW-0812">Transmembrane</keyword>
<name>A0A2A5B5R0_9GAMM</name>
<dbReference type="InterPro" id="IPR001387">
    <property type="entry name" value="Cro/C1-type_HTH"/>
</dbReference>
<protein>
    <recommendedName>
        <fullName evidence="2">HTH cro/C1-type domain-containing protein</fullName>
    </recommendedName>
</protein>
<gene>
    <name evidence="3" type="ORF">COA96_04550</name>
</gene>
<evidence type="ECO:0000259" key="2">
    <source>
        <dbReference type="PROSITE" id="PS50943"/>
    </source>
</evidence>
<proteinExistence type="predicted"/>
<keyword evidence="1" id="KW-1133">Transmembrane helix</keyword>
<dbReference type="InterPro" id="IPR010982">
    <property type="entry name" value="Lambda_DNA-bd_dom_sf"/>
</dbReference>
<dbReference type="Proteomes" id="UP000218327">
    <property type="component" value="Unassembled WGS sequence"/>
</dbReference>
<evidence type="ECO:0000313" key="3">
    <source>
        <dbReference type="EMBL" id="PCJ26904.1"/>
    </source>
</evidence>
<reference evidence="4" key="1">
    <citation type="submission" date="2017-08" db="EMBL/GenBank/DDBJ databases">
        <title>A dynamic microbial community with high functional redundancy inhabits the cold, oxic subseafloor aquifer.</title>
        <authorList>
            <person name="Tully B.J."/>
            <person name="Wheat C.G."/>
            <person name="Glazer B.T."/>
            <person name="Huber J.A."/>
        </authorList>
    </citation>
    <scope>NUCLEOTIDE SEQUENCE [LARGE SCALE GENOMIC DNA]</scope>
</reference>
<dbReference type="PROSITE" id="PS50943">
    <property type="entry name" value="HTH_CROC1"/>
    <property type="match status" value="1"/>
</dbReference>
<feature type="transmembrane region" description="Helical" evidence="1">
    <location>
        <begin position="148"/>
        <end position="171"/>
    </location>
</feature>
<dbReference type="SMART" id="SM00530">
    <property type="entry name" value="HTH_XRE"/>
    <property type="match status" value="1"/>
</dbReference>
<organism evidence="3 4">
    <name type="scientific">SAR86 cluster bacterium</name>
    <dbReference type="NCBI Taxonomy" id="2030880"/>
    <lineage>
        <taxon>Bacteria</taxon>
        <taxon>Pseudomonadati</taxon>
        <taxon>Pseudomonadota</taxon>
        <taxon>Gammaproteobacteria</taxon>
        <taxon>SAR86 cluster</taxon>
    </lineage>
</organism>
<dbReference type="EMBL" id="NVVJ01000009">
    <property type="protein sequence ID" value="PCJ26904.1"/>
    <property type="molecule type" value="Genomic_DNA"/>
</dbReference>
<evidence type="ECO:0000256" key="1">
    <source>
        <dbReference type="SAM" id="Phobius"/>
    </source>
</evidence>
<sequence>MEMNVNRELIRELRLRKSWSQEKLADVAGVSMRTVQRIETDGVASLQSRTAIANAFEIEPAELDVEVKGSVESENLEKLQMRLLLFVLRWIKSTLRGISIFLASLVGASLFVMAFIKPFFPGNVGLFTSETSLSFGVIRNTVNMQEHLGYWVIPLAFVAGWVLFKCVILLVGTRTKT</sequence>
<evidence type="ECO:0000313" key="4">
    <source>
        <dbReference type="Proteomes" id="UP000218327"/>
    </source>
</evidence>
<comment type="caution">
    <text evidence="3">The sequence shown here is derived from an EMBL/GenBank/DDBJ whole genome shotgun (WGS) entry which is preliminary data.</text>
</comment>
<dbReference type="AlphaFoldDB" id="A0A2A5B5R0"/>
<keyword evidence="1" id="KW-0472">Membrane</keyword>
<dbReference type="Gene3D" id="1.10.260.40">
    <property type="entry name" value="lambda repressor-like DNA-binding domains"/>
    <property type="match status" value="1"/>
</dbReference>
<dbReference type="SUPFAM" id="SSF47413">
    <property type="entry name" value="lambda repressor-like DNA-binding domains"/>
    <property type="match status" value="1"/>
</dbReference>
<dbReference type="CDD" id="cd00093">
    <property type="entry name" value="HTH_XRE"/>
    <property type="match status" value="1"/>
</dbReference>
<feature type="transmembrane region" description="Helical" evidence="1">
    <location>
        <begin position="98"/>
        <end position="116"/>
    </location>
</feature>
<dbReference type="GO" id="GO:0003677">
    <property type="term" value="F:DNA binding"/>
    <property type="evidence" value="ECO:0007669"/>
    <property type="project" value="InterPro"/>
</dbReference>
<accession>A0A2A5B5R0</accession>